<dbReference type="EMBL" id="JASCZI010151336">
    <property type="protein sequence ID" value="MED6172138.1"/>
    <property type="molecule type" value="Genomic_DNA"/>
</dbReference>
<protein>
    <submittedName>
        <fullName evidence="1">Uncharacterized protein</fullName>
    </submittedName>
</protein>
<dbReference type="Proteomes" id="UP001341840">
    <property type="component" value="Unassembled WGS sequence"/>
</dbReference>
<reference evidence="1 2" key="1">
    <citation type="journal article" date="2023" name="Plants (Basel)">
        <title>Bridging the Gap: Combining Genomics and Transcriptomics Approaches to Understand Stylosanthes scabra, an Orphan Legume from the Brazilian Caatinga.</title>
        <authorList>
            <person name="Ferreira-Neto J.R.C."/>
            <person name="da Silva M.D."/>
            <person name="Binneck E."/>
            <person name="de Melo N.F."/>
            <person name="da Silva R.H."/>
            <person name="de Melo A.L.T.M."/>
            <person name="Pandolfi V."/>
            <person name="Bustamante F.O."/>
            <person name="Brasileiro-Vidal A.C."/>
            <person name="Benko-Iseppon A.M."/>
        </authorList>
    </citation>
    <scope>NUCLEOTIDE SEQUENCE [LARGE SCALE GENOMIC DNA]</scope>
    <source>
        <tissue evidence="1">Leaves</tissue>
    </source>
</reference>
<organism evidence="1 2">
    <name type="scientific">Stylosanthes scabra</name>
    <dbReference type="NCBI Taxonomy" id="79078"/>
    <lineage>
        <taxon>Eukaryota</taxon>
        <taxon>Viridiplantae</taxon>
        <taxon>Streptophyta</taxon>
        <taxon>Embryophyta</taxon>
        <taxon>Tracheophyta</taxon>
        <taxon>Spermatophyta</taxon>
        <taxon>Magnoliopsida</taxon>
        <taxon>eudicotyledons</taxon>
        <taxon>Gunneridae</taxon>
        <taxon>Pentapetalae</taxon>
        <taxon>rosids</taxon>
        <taxon>fabids</taxon>
        <taxon>Fabales</taxon>
        <taxon>Fabaceae</taxon>
        <taxon>Papilionoideae</taxon>
        <taxon>50 kb inversion clade</taxon>
        <taxon>dalbergioids sensu lato</taxon>
        <taxon>Dalbergieae</taxon>
        <taxon>Pterocarpus clade</taxon>
        <taxon>Stylosanthes</taxon>
    </lineage>
</organism>
<evidence type="ECO:0000313" key="2">
    <source>
        <dbReference type="Proteomes" id="UP001341840"/>
    </source>
</evidence>
<gene>
    <name evidence="1" type="ORF">PIB30_047289</name>
</gene>
<evidence type="ECO:0000313" key="1">
    <source>
        <dbReference type="EMBL" id="MED6172138.1"/>
    </source>
</evidence>
<sequence>MDLQGKGGSSHVASFLVFPRMQSDVNDGSSQGQEINCGVQDGNQNTTFKRMLDFEVEEIAPNERFINISDILIPDFLAQGSREMLWSLRPGKELFDNFEPGCDDANNKKGDYQMVATNDFCKYLDGFLAADMFYEDESSIRLKPLEFEFIEPVSTNGYNDRFNFRDPSLTAMGGEQQGQLGRGYWPGAEERRLDIGGTRVSKLEIGRPSCDFVSGKFTQTMSLELY</sequence>
<comment type="caution">
    <text evidence="1">The sequence shown here is derived from an EMBL/GenBank/DDBJ whole genome shotgun (WGS) entry which is preliminary data.</text>
</comment>
<keyword evidence="2" id="KW-1185">Reference proteome</keyword>
<name>A0ABU6VHP1_9FABA</name>
<accession>A0ABU6VHP1</accession>
<proteinExistence type="predicted"/>